<dbReference type="Proteomes" id="UP000189883">
    <property type="component" value="Chromosome"/>
</dbReference>
<dbReference type="Pfam" id="PF03883">
    <property type="entry name" value="H2O2_YaaD"/>
    <property type="match status" value="1"/>
</dbReference>
<comment type="similarity">
    <text evidence="1">Belongs to the UPF0246 family.</text>
</comment>
<evidence type="ECO:0000313" key="2">
    <source>
        <dbReference type="EMBL" id="AQY22871.1"/>
    </source>
</evidence>
<protein>
    <recommendedName>
        <fullName evidence="1">UPF0246 protein AB406_1930</fullName>
    </recommendedName>
</protein>
<accession>A0A1S7DUZ0</accession>
<reference evidence="2 3" key="1">
    <citation type="submission" date="2015-06" db="EMBL/GenBank/DDBJ databases">
        <title>R. anatipestifer strain HXb2 is the most virulent strain so far, and the genome sequence would help us uncover the pathogenesis.</title>
        <authorList>
            <person name="Hu Q."/>
            <person name="Qi J."/>
            <person name="Bo H."/>
            <person name="Liu G."/>
            <person name="Tao M."/>
            <person name="Ding Y."/>
            <person name="Xue Y."/>
        </authorList>
    </citation>
    <scope>NUCLEOTIDE SEQUENCE [LARGE SCALE GENOMIC DNA]</scope>
    <source>
        <strain evidence="2 3">HXb2</strain>
    </source>
</reference>
<dbReference type="HAMAP" id="MF_00652">
    <property type="entry name" value="UPF0246"/>
    <property type="match status" value="1"/>
</dbReference>
<dbReference type="InterPro" id="IPR005583">
    <property type="entry name" value="YaaA"/>
</dbReference>
<organism evidence="2 3">
    <name type="scientific">Riemerella anatipestifer</name>
    <name type="common">Moraxella anatipestifer</name>
    <dbReference type="NCBI Taxonomy" id="34085"/>
    <lineage>
        <taxon>Bacteria</taxon>
        <taxon>Pseudomonadati</taxon>
        <taxon>Bacteroidota</taxon>
        <taxon>Flavobacteriia</taxon>
        <taxon>Flavobacteriales</taxon>
        <taxon>Weeksellaceae</taxon>
        <taxon>Riemerella</taxon>
    </lineage>
</organism>
<dbReference type="RefSeq" id="WP_079208022.1">
    <property type="nucleotide sequence ID" value="NZ_CP011859.1"/>
</dbReference>
<dbReference type="PANTHER" id="PTHR30283:SF4">
    <property type="entry name" value="PEROXIDE STRESS RESISTANCE PROTEIN YAAA"/>
    <property type="match status" value="1"/>
</dbReference>
<sequence>MLILSSPAKLMNVSLKSDMLKLTEPQFIKDSAFIQSFLKEKTPQYLSDLMEISSKLADENWERNQNWSTSPSEEESNAALYTFTGEVYRGLDAPTLDKKAVDYLQKHYRILSGLYGLLKPSDRIMLYRLEMGRPFQFDKYKNLYSFWKSKITAALNEELKDDDILLNLASTEYFKSVDTKKLKAKAIDVKFYEYKNGKLKTIVVYTKHARGLLIRFCAETNAKTLDDIKAFNYESYLIDEERSKDNQLVFVR</sequence>
<gene>
    <name evidence="2" type="ORF">AB406_1930</name>
</gene>
<dbReference type="EMBL" id="CP011859">
    <property type="protein sequence ID" value="AQY22871.1"/>
    <property type="molecule type" value="Genomic_DNA"/>
</dbReference>
<name>A0A1S7DUZ0_RIEAN</name>
<evidence type="ECO:0000256" key="1">
    <source>
        <dbReference type="HAMAP-Rule" id="MF_00652"/>
    </source>
</evidence>
<dbReference type="GO" id="GO:0005829">
    <property type="term" value="C:cytosol"/>
    <property type="evidence" value="ECO:0007669"/>
    <property type="project" value="TreeGrafter"/>
</dbReference>
<dbReference type="NCBIfam" id="NF002542">
    <property type="entry name" value="PRK02101.1-3"/>
    <property type="match status" value="1"/>
</dbReference>
<evidence type="ECO:0000313" key="3">
    <source>
        <dbReference type="Proteomes" id="UP000189883"/>
    </source>
</evidence>
<dbReference type="AlphaFoldDB" id="A0A1S7DUZ0"/>
<proteinExistence type="inferred from homology"/>
<dbReference type="PANTHER" id="PTHR30283">
    <property type="entry name" value="PEROXIDE STRESS RESPONSE PROTEIN YAAA"/>
    <property type="match status" value="1"/>
</dbReference>
<dbReference type="GO" id="GO:0033194">
    <property type="term" value="P:response to hydroperoxide"/>
    <property type="evidence" value="ECO:0007669"/>
    <property type="project" value="TreeGrafter"/>
</dbReference>